<dbReference type="EMBL" id="BOMM01000035">
    <property type="protein sequence ID" value="GIE11888.1"/>
    <property type="molecule type" value="Genomic_DNA"/>
</dbReference>
<evidence type="ECO:0000256" key="1">
    <source>
        <dbReference type="SAM" id="MobiDB-lite"/>
    </source>
</evidence>
<proteinExistence type="predicted"/>
<keyword evidence="3" id="KW-1185">Reference proteome</keyword>
<sequence>MRVSPHTRLIPRMLIPATLGLLLLTSCGKPPRELPSSPPLNASQSAVPLTLPPSLGLPPLGQTPLPGQTLLPGQPAPGQTGFPGQPFPGQTGLPGQPAFPGVPGRTYPTYRYPTVAPTKLGPETVSPTPRPTPAPRCTGSPTNVQILDLLKKQAGVPKATLKVVNGPYCATDWSFSAVEVSGSNPDQLEPLMVVTRGKDATLAIVAAGSEVCIAPVQTSAPPGIRVLACGF</sequence>
<accession>A0A919J0Y1</accession>
<gene>
    <name evidence="2" type="ORF">Afe05nite_37280</name>
</gene>
<evidence type="ECO:0000313" key="3">
    <source>
        <dbReference type="Proteomes" id="UP000598174"/>
    </source>
</evidence>
<organism evidence="2 3">
    <name type="scientific">Paractinoplanes ferrugineus</name>
    <dbReference type="NCBI Taxonomy" id="113564"/>
    <lineage>
        <taxon>Bacteria</taxon>
        <taxon>Bacillati</taxon>
        <taxon>Actinomycetota</taxon>
        <taxon>Actinomycetes</taxon>
        <taxon>Micromonosporales</taxon>
        <taxon>Micromonosporaceae</taxon>
        <taxon>Paractinoplanes</taxon>
    </lineage>
</organism>
<reference evidence="2" key="1">
    <citation type="submission" date="2021-01" db="EMBL/GenBank/DDBJ databases">
        <title>Whole genome shotgun sequence of Actinoplanes ferrugineus NBRC 15555.</title>
        <authorList>
            <person name="Komaki H."/>
            <person name="Tamura T."/>
        </authorList>
    </citation>
    <scope>NUCLEOTIDE SEQUENCE</scope>
    <source>
        <strain evidence="2">NBRC 15555</strain>
    </source>
</reference>
<comment type="caution">
    <text evidence="2">The sequence shown here is derived from an EMBL/GenBank/DDBJ whole genome shotgun (WGS) entry which is preliminary data.</text>
</comment>
<dbReference type="PROSITE" id="PS51257">
    <property type="entry name" value="PROKAR_LIPOPROTEIN"/>
    <property type="match status" value="1"/>
</dbReference>
<name>A0A919J0Y1_9ACTN</name>
<evidence type="ECO:0000313" key="2">
    <source>
        <dbReference type="EMBL" id="GIE11888.1"/>
    </source>
</evidence>
<protein>
    <submittedName>
        <fullName evidence="2">Uncharacterized protein</fullName>
    </submittedName>
</protein>
<dbReference type="AlphaFoldDB" id="A0A919J0Y1"/>
<feature type="region of interest" description="Disordered" evidence="1">
    <location>
        <begin position="30"/>
        <end position="140"/>
    </location>
</feature>
<feature type="compositionally biased region" description="Low complexity" evidence="1">
    <location>
        <begin position="48"/>
        <end position="96"/>
    </location>
</feature>
<dbReference type="Proteomes" id="UP000598174">
    <property type="component" value="Unassembled WGS sequence"/>
</dbReference>